<dbReference type="SUPFAM" id="SSF110857">
    <property type="entry name" value="Gamma-glutamyl cyclotransferase-like"/>
    <property type="match status" value="1"/>
</dbReference>
<dbReference type="InterPro" id="IPR009288">
    <property type="entry name" value="AIG2-like_dom"/>
</dbReference>
<accession>A0A1K1SWY9</accession>
<dbReference type="EMBL" id="FPIZ01000038">
    <property type="protein sequence ID" value="SFW88904.1"/>
    <property type="molecule type" value="Genomic_DNA"/>
</dbReference>
<dbReference type="InterPro" id="IPR036568">
    <property type="entry name" value="GGCT-like_sf"/>
</dbReference>
<dbReference type="Proteomes" id="UP000183788">
    <property type="component" value="Unassembled WGS sequence"/>
</dbReference>
<organism evidence="2 3">
    <name type="scientific">Chitinophaga sancti</name>
    <dbReference type="NCBI Taxonomy" id="1004"/>
    <lineage>
        <taxon>Bacteria</taxon>
        <taxon>Pseudomonadati</taxon>
        <taxon>Bacteroidota</taxon>
        <taxon>Chitinophagia</taxon>
        <taxon>Chitinophagales</taxon>
        <taxon>Chitinophagaceae</taxon>
        <taxon>Chitinophaga</taxon>
    </lineage>
</organism>
<name>A0A1K1SWY9_9BACT</name>
<dbReference type="InterPro" id="IPR013024">
    <property type="entry name" value="GGCT-like"/>
</dbReference>
<evidence type="ECO:0000259" key="1">
    <source>
        <dbReference type="Pfam" id="PF06094"/>
    </source>
</evidence>
<dbReference type="Gene3D" id="3.10.490.10">
    <property type="entry name" value="Gamma-glutamyl cyclotransferase-like"/>
    <property type="match status" value="1"/>
</dbReference>
<dbReference type="STRING" id="1004.SAMN05661012_06329"/>
<gene>
    <name evidence="2" type="ORF">SAMN05661012_06329</name>
</gene>
<reference evidence="2 3" key="1">
    <citation type="submission" date="2016-11" db="EMBL/GenBank/DDBJ databases">
        <authorList>
            <person name="Jaros S."/>
            <person name="Januszkiewicz K."/>
            <person name="Wedrychowicz H."/>
        </authorList>
    </citation>
    <scope>NUCLEOTIDE SEQUENCE [LARGE SCALE GENOMIC DNA]</scope>
    <source>
        <strain evidence="2 3">DSM 784</strain>
    </source>
</reference>
<evidence type="ECO:0000313" key="2">
    <source>
        <dbReference type="EMBL" id="SFW88904.1"/>
    </source>
</evidence>
<dbReference type="Pfam" id="PF06094">
    <property type="entry name" value="GGACT"/>
    <property type="match status" value="1"/>
</dbReference>
<protein>
    <submittedName>
        <fullName evidence="2">Uncharacterized conserved protein YtfP, gamma-glutamylcyclotransferase (GGCT)/AIG2-like family</fullName>
    </submittedName>
</protein>
<feature type="domain" description="Gamma-glutamylcyclotransferase AIG2-like" evidence="1">
    <location>
        <begin position="10"/>
        <end position="111"/>
    </location>
</feature>
<sequence>MPYLPAMNRLFVYGTLRPNEENAHILEAIGGTFKKGFIYGTHYTSGFGPDKHHPGVVLRGTNKVPGYIFYSESLATSWPSLDEFEGEGYYRVTVNVTLENGTEETAYIYTTDEK</sequence>
<evidence type="ECO:0000313" key="3">
    <source>
        <dbReference type="Proteomes" id="UP000183788"/>
    </source>
</evidence>
<dbReference type="CDD" id="cd06661">
    <property type="entry name" value="GGCT_like"/>
    <property type="match status" value="1"/>
</dbReference>
<keyword evidence="2" id="KW-0808">Transferase</keyword>
<proteinExistence type="predicted"/>
<dbReference type="GO" id="GO:0016740">
    <property type="term" value="F:transferase activity"/>
    <property type="evidence" value="ECO:0007669"/>
    <property type="project" value="UniProtKB-KW"/>
</dbReference>
<dbReference type="AlphaFoldDB" id="A0A1K1SWY9"/>